<organism evidence="1 2">
    <name type="scientific">Cichorium intybus</name>
    <name type="common">Chicory</name>
    <dbReference type="NCBI Taxonomy" id="13427"/>
    <lineage>
        <taxon>Eukaryota</taxon>
        <taxon>Viridiplantae</taxon>
        <taxon>Streptophyta</taxon>
        <taxon>Embryophyta</taxon>
        <taxon>Tracheophyta</taxon>
        <taxon>Spermatophyta</taxon>
        <taxon>Magnoliopsida</taxon>
        <taxon>eudicotyledons</taxon>
        <taxon>Gunneridae</taxon>
        <taxon>Pentapetalae</taxon>
        <taxon>asterids</taxon>
        <taxon>campanulids</taxon>
        <taxon>Asterales</taxon>
        <taxon>Asteraceae</taxon>
        <taxon>Cichorioideae</taxon>
        <taxon>Cichorieae</taxon>
        <taxon>Cichoriinae</taxon>
        <taxon>Cichorium</taxon>
    </lineage>
</organism>
<sequence>MPPPRRFHHKFLSPPSNPRIPTFTPNLSINISSLSSAVTRRRSSGVSGRNSDKSILYLYPSLSSLSISIISETIRKKKKTSINKKIEKV</sequence>
<name>A0ACB9E351_CICIN</name>
<gene>
    <name evidence="1" type="ORF">L2E82_25160</name>
</gene>
<protein>
    <submittedName>
        <fullName evidence="1">Uncharacterized protein</fullName>
    </submittedName>
</protein>
<comment type="caution">
    <text evidence="1">The sequence shown here is derived from an EMBL/GenBank/DDBJ whole genome shotgun (WGS) entry which is preliminary data.</text>
</comment>
<evidence type="ECO:0000313" key="1">
    <source>
        <dbReference type="EMBL" id="KAI3753115.1"/>
    </source>
</evidence>
<dbReference type="Proteomes" id="UP001055811">
    <property type="component" value="Linkage Group LG04"/>
</dbReference>
<dbReference type="EMBL" id="CM042012">
    <property type="protein sequence ID" value="KAI3753115.1"/>
    <property type="molecule type" value="Genomic_DNA"/>
</dbReference>
<reference evidence="2" key="1">
    <citation type="journal article" date="2022" name="Mol. Ecol. Resour.">
        <title>The genomes of chicory, endive, great burdock and yacon provide insights into Asteraceae palaeo-polyploidization history and plant inulin production.</title>
        <authorList>
            <person name="Fan W."/>
            <person name="Wang S."/>
            <person name="Wang H."/>
            <person name="Wang A."/>
            <person name="Jiang F."/>
            <person name="Liu H."/>
            <person name="Zhao H."/>
            <person name="Xu D."/>
            <person name="Zhang Y."/>
        </authorList>
    </citation>
    <scope>NUCLEOTIDE SEQUENCE [LARGE SCALE GENOMIC DNA]</scope>
    <source>
        <strain evidence="2">cv. Punajuju</strain>
    </source>
</reference>
<reference evidence="1 2" key="2">
    <citation type="journal article" date="2022" name="Mol. Ecol. Resour.">
        <title>The genomes of chicory, endive, great burdock and yacon provide insights into Asteraceae paleo-polyploidization history and plant inulin production.</title>
        <authorList>
            <person name="Fan W."/>
            <person name="Wang S."/>
            <person name="Wang H."/>
            <person name="Wang A."/>
            <person name="Jiang F."/>
            <person name="Liu H."/>
            <person name="Zhao H."/>
            <person name="Xu D."/>
            <person name="Zhang Y."/>
        </authorList>
    </citation>
    <scope>NUCLEOTIDE SEQUENCE [LARGE SCALE GENOMIC DNA]</scope>
    <source>
        <strain evidence="2">cv. Punajuju</strain>
        <tissue evidence="1">Leaves</tissue>
    </source>
</reference>
<accession>A0ACB9E351</accession>
<evidence type="ECO:0000313" key="2">
    <source>
        <dbReference type="Proteomes" id="UP001055811"/>
    </source>
</evidence>
<keyword evidence="2" id="KW-1185">Reference proteome</keyword>
<proteinExistence type="predicted"/>